<dbReference type="Pfam" id="PF00571">
    <property type="entry name" value="CBS"/>
    <property type="match status" value="2"/>
</dbReference>
<dbReference type="AlphaFoldDB" id="A0A0Q1H8U3"/>
<dbReference type="RefSeq" id="WP_055394546.1">
    <property type="nucleotide sequence ID" value="NZ_LCTZ01000002.1"/>
</dbReference>
<dbReference type="Proteomes" id="UP000050827">
    <property type="component" value="Unassembled WGS sequence"/>
</dbReference>
<protein>
    <submittedName>
        <fullName evidence="3">Signal transduction protein</fullName>
    </submittedName>
</protein>
<dbReference type="InterPro" id="IPR046342">
    <property type="entry name" value="CBS_dom_sf"/>
</dbReference>
<dbReference type="Pfam" id="PF04107">
    <property type="entry name" value="GCS2"/>
    <property type="match status" value="1"/>
</dbReference>
<dbReference type="EMBL" id="LCTZ01000002">
    <property type="protein sequence ID" value="KQC30082.1"/>
    <property type="molecule type" value="Genomic_DNA"/>
</dbReference>
<name>A0A0Q1H8U3_9FLAO</name>
<keyword evidence="4" id="KW-1185">Reference proteome</keyword>
<dbReference type="PANTHER" id="PTHR36510:SF3">
    <property type="entry name" value="CONSERVED PROTEIN"/>
    <property type="match status" value="1"/>
</dbReference>
<dbReference type="GO" id="GO:0016879">
    <property type="term" value="F:ligase activity, forming carbon-nitrogen bonds"/>
    <property type="evidence" value="ECO:0007669"/>
    <property type="project" value="TreeGrafter"/>
</dbReference>
<feature type="domain" description="CBS" evidence="2">
    <location>
        <begin position="570"/>
        <end position="615"/>
    </location>
</feature>
<dbReference type="OrthoDB" id="240589at2"/>
<evidence type="ECO:0000256" key="1">
    <source>
        <dbReference type="PROSITE-ProRule" id="PRU00703"/>
    </source>
</evidence>
<feature type="domain" description="CBS" evidence="2">
    <location>
        <begin position="506"/>
        <end position="563"/>
    </location>
</feature>
<dbReference type="SUPFAM" id="SSF55931">
    <property type="entry name" value="Glutamine synthetase/guanido kinase"/>
    <property type="match status" value="1"/>
</dbReference>
<dbReference type="STRING" id="346185.AAY42_09485"/>
<keyword evidence="1" id="KW-0129">CBS domain</keyword>
<dbReference type="PATRIC" id="fig|1547436.3.peg.1952"/>
<dbReference type="InterPro" id="IPR050141">
    <property type="entry name" value="GCL_type2/YbdK_subfam"/>
</dbReference>
<proteinExistence type="predicted"/>
<dbReference type="SUPFAM" id="SSF54631">
    <property type="entry name" value="CBS-domain pair"/>
    <property type="match status" value="1"/>
</dbReference>
<dbReference type="Gene3D" id="3.30.590.20">
    <property type="match status" value="1"/>
</dbReference>
<dbReference type="InterPro" id="IPR014746">
    <property type="entry name" value="Gln_synth/guanido_kin_cat_dom"/>
</dbReference>
<dbReference type="PANTHER" id="PTHR36510">
    <property type="entry name" value="GLUTAMATE--CYSTEINE LIGASE 2-RELATED"/>
    <property type="match status" value="1"/>
</dbReference>
<evidence type="ECO:0000313" key="3">
    <source>
        <dbReference type="EMBL" id="KQC30082.1"/>
    </source>
</evidence>
<accession>A0A0Q1H8U3</accession>
<reference evidence="3 4" key="1">
    <citation type="submission" date="2015-04" db="EMBL/GenBank/DDBJ databases">
        <title>Complete genome of flavobacterium.</title>
        <authorList>
            <person name="Kwon Y.M."/>
            <person name="Kim S.-J."/>
        </authorList>
    </citation>
    <scope>NUCLEOTIDE SEQUENCE [LARGE SCALE GENOMIC DNA]</scope>
    <source>
        <strain evidence="3 4">DK169</strain>
    </source>
</reference>
<gene>
    <name evidence="3" type="ORF">AAY42_09485</name>
</gene>
<dbReference type="InterPro" id="IPR006336">
    <property type="entry name" value="GCS2"/>
</dbReference>
<comment type="caution">
    <text evidence="3">The sequence shown here is derived from an EMBL/GenBank/DDBJ whole genome shotgun (WGS) entry which is preliminary data.</text>
</comment>
<dbReference type="InterPro" id="IPR000644">
    <property type="entry name" value="CBS_dom"/>
</dbReference>
<evidence type="ECO:0000259" key="2">
    <source>
        <dbReference type="PROSITE" id="PS51371"/>
    </source>
</evidence>
<organism evidence="3 4">
    <name type="scientific">Flagellimonas eckloniae</name>
    <dbReference type="NCBI Taxonomy" id="346185"/>
    <lineage>
        <taxon>Bacteria</taxon>
        <taxon>Pseudomonadati</taxon>
        <taxon>Bacteroidota</taxon>
        <taxon>Flavobacteriia</taxon>
        <taxon>Flavobacteriales</taxon>
        <taxon>Flavobacteriaceae</taxon>
        <taxon>Flagellimonas</taxon>
    </lineage>
</organism>
<dbReference type="Gene3D" id="3.10.580.10">
    <property type="entry name" value="CBS-domain"/>
    <property type="match status" value="1"/>
</dbReference>
<sequence>MGENICKSKFDQNERKAFVEHLIDDIKALELLLEQNLIEDDVIRIGAEQEICLVDDNYRPSGKSLELLGTIDDSHFTTELASFNLEINLDPFELEKNCFSKVEKQLTEMLNKAKTEAKKLGINIVLTGILPTLSKNELGIDFMTPVPRYYKLNEILSSWRGEHFTLKIKGVDELTIRHDSVLFEACNTSFQLHLQVTPKDFVKSYNWAQAIAGPVLGISCNSPLLMGRELWKETRIALFQQSLDTRKWTYALKEQFARVGFGNQWQKKSVVEIFKEDISTHRIVLTKPIGQSSLQLMDNGKIPKLEALNLYNGTVYRWNRPCYGVGNGKPHLRIENRYIPSGPTIIDEIANFAFWVGLMVGRPKKYDDMPSIMHFKEAKLNFIKSARTGRQTVISWLGKPITLKKLVLKELLPIAYEGLKKFDIDKVDIDRLLGVIEARTNNGTGAEWQIRNCRELRKHMKLDSTLLELTKAISINQEKNIPVHEWPSIKKTNKATTSFHWVAQIMSTKLMKLYEDDYVSLALAIMKWNNIHHIPVENNKGELVGLLTWSHIESLEKNKGKEESKVSEIMIKKVITVRPRTKIETAKRLMKEYQIGCLPVCVGSNMVGILSKVDF</sequence>
<dbReference type="PROSITE" id="PS51371">
    <property type="entry name" value="CBS"/>
    <property type="match status" value="2"/>
</dbReference>
<dbReference type="SMART" id="SM00116">
    <property type="entry name" value="CBS"/>
    <property type="match status" value="2"/>
</dbReference>
<evidence type="ECO:0000313" key="4">
    <source>
        <dbReference type="Proteomes" id="UP000050827"/>
    </source>
</evidence>